<comment type="cofactor">
    <cofactor evidence="1">
        <name>FMN</name>
        <dbReference type="ChEBI" id="CHEBI:58210"/>
    </cofactor>
</comment>
<sequence length="190" mass="21004">MARQTWKPGTMVYPVPAAMVTVADKAGNTNIITIAWTGTVCSDPPMTYVSIKPERYSHHMVEETGEFVINLTTKDTAFATDYCGVKSGRDVDKWKEMGLTPGKASKVSVPIIEECPVNIECRVTEVKRLGSHDMFLAEVVAVDVDEKYMNESGKFELNSTGIIAYSHGEYRELGPAVGKFGYSVQKRRKA</sequence>
<dbReference type="PANTHER" id="PTHR43567:SF1">
    <property type="entry name" value="FLAVOREDOXIN"/>
    <property type="match status" value="1"/>
</dbReference>
<dbReference type="InterPro" id="IPR012349">
    <property type="entry name" value="Split_barrel_FMN-bd"/>
</dbReference>
<dbReference type="GO" id="GO:0016646">
    <property type="term" value="F:oxidoreductase activity, acting on the CH-NH group of donors, NAD or NADP as acceptor"/>
    <property type="evidence" value="ECO:0007669"/>
    <property type="project" value="UniProtKB-ARBA"/>
</dbReference>
<comment type="similarity">
    <text evidence="3">Belongs to the flavoredoxin family.</text>
</comment>
<dbReference type="EMBL" id="DXEU01000081">
    <property type="protein sequence ID" value="HIX52089.1"/>
    <property type="molecule type" value="Genomic_DNA"/>
</dbReference>
<dbReference type="InterPro" id="IPR052174">
    <property type="entry name" value="Flavoredoxin"/>
</dbReference>
<protein>
    <submittedName>
        <fullName evidence="5">Flavin reductase family protein</fullName>
    </submittedName>
</protein>
<dbReference type="AlphaFoldDB" id="A0A9D2AWV8"/>
<reference evidence="5" key="2">
    <citation type="submission" date="2021-04" db="EMBL/GenBank/DDBJ databases">
        <authorList>
            <person name="Gilroy R."/>
        </authorList>
    </citation>
    <scope>NUCLEOTIDE SEQUENCE</scope>
    <source>
        <strain evidence="5">ChiGjej4B4-12881</strain>
    </source>
</reference>
<dbReference type="InterPro" id="IPR002563">
    <property type="entry name" value="Flavin_Rdtase-like_dom"/>
</dbReference>
<dbReference type="Gene3D" id="2.30.110.10">
    <property type="entry name" value="Electron Transport, Fmn-binding Protein, Chain A"/>
    <property type="match status" value="1"/>
</dbReference>
<evidence type="ECO:0000259" key="4">
    <source>
        <dbReference type="SMART" id="SM00903"/>
    </source>
</evidence>
<evidence type="ECO:0000313" key="5">
    <source>
        <dbReference type="EMBL" id="HIX52089.1"/>
    </source>
</evidence>
<accession>A0A9D2AWV8</accession>
<evidence type="ECO:0000256" key="3">
    <source>
        <dbReference type="ARBA" id="ARBA00038054"/>
    </source>
</evidence>
<dbReference type="PANTHER" id="PTHR43567">
    <property type="entry name" value="FLAVOREDOXIN-RELATED-RELATED"/>
    <property type="match status" value="1"/>
</dbReference>
<comment type="caution">
    <text evidence="5">The sequence shown here is derived from an EMBL/GenBank/DDBJ whole genome shotgun (WGS) entry which is preliminary data.</text>
</comment>
<feature type="domain" description="Flavin reductase like" evidence="4">
    <location>
        <begin position="11"/>
        <end position="150"/>
    </location>
</feature>
<proteinExistence type="inferred from homology"/>
<dbReference type="SUPFAM" id="SSF50475">
    <property type="entry name" value="FMN-binding split barrel"/>
    <property type="match status" value="1"/>
</dbReference>
<organism evidence="5 6">
    <name type="scientific">Candidatus Lachnoclostridium stercoripullorum</name>
    <dbReference type="NCBI Taxonomy" id="2838635"/>
    <lineage>
        <taxon>Bacteria</taxon>
        <taxon>Bacillati</taxon>
        <taxon>Bacillota</taxon>
        <taxon>Clostridia</taxon>
        <taxon>Lachnospirales</taxon>
        <taxon>Lachnospiraceae</taxon>
    </lineage>
</organism>
<dbReference type="GO" id="GO:0010181">
    <property type="term" value="F:FMN binding"/>
    <property type="evidence" value="ECO:0007669"/>
    <property type="project" value="InterPro"/>
</dbReference>
<dbReference type="Pfam" id="PF01613">
    <property type="entry name" value="Flavin_Reduct"/>
    <property type="match status" value="1"/>
</dbReference>
<keyword evidence="2" id="KW-0285">Flavoprotein</keyword>
<dbReference type="SMART" id="SM00903">
    <property type="entry name" value="Flavin_Reduct"/>
    <property type="match status" value="1"/>
</dbReference>
<gene>
    <name evidence="5" type="ORF">IAA28_04720</name>
</gene>
<dbReference type="Proteomes" id="UP000886780">
    <property type="component" value="Unassembled WGS sequence"/>
</dbReference>
<evidence type="ECO:0000256" key="1">
    <source>
        <dbReference type="ARBA" id="ARBA00001917"/>
    </source>
</evidence>
<evidence type="ECO:0000256" key="2">
    <source>
        <dbReference type="ARBA" id="ARBA00022630"/>
    </source>
</evidence>
<evidence type="ECO:0000313" key="6">
    <source>
        <dbReference type="Proteomes" id="UP000886780"/>
    </source>
</evidence>
<reference evidence="5" key="1">
    <citation type="journal article" date="2021" name="PeerJ">
        <title>Extensive microbial diversity within the chicken gut microbiome revealed by metagenomics and culture.</title>
        <authorList>
            <person name="Gilroy R."/>
            <person name="Ravi A."/>
            <person name="Getino M."/>
            <person name="Pursley I."/>
            <person name="Horton D.L."/>
            <person name="Alikhan N.F."/>
            <person name="Baker D."/>
            <person name="Gharbi K."/>
            <person name="Hall N."/>
            <person name="Watson M."/>
            <person name="Adriaenssens E.M."/>
            <person name="Foster-Nyarko E."/>
            <person name="Jarju S."/>
            <person name="Secka A."/>
            <person name="Antonio M."/>
            <person name="Oren A."/>
            <person name="Chaudhuri R.R."/>
            <person name="La Ragione R."/>
            <person name="Hildebrand F."/>
            <person name="Pallen M.J."/>
        </authorList>
    </citation>
    <scope>NUCLEOTIDE SEQUENCE</scope>
    <source>
        <strain evidence="5">ChiGjej4B4-12881</strain>
    </source>
</reference>
<name>A0A9D2AWV8_9FIRM</name>